<evidence type="ECO:0000256" key="5">
    <source>
        <dbReference type="SAM" id="Phobius"/>
    </source>
</evidence>
<feature type="transmembrane region" description="Helical" evidence="5">
    <location>
        <begin position="71"/>
        <end position="95"/>
    </location>
</feature>
<feature type="transmembrane region" description="Helical" evidence="5">
    <location>
        <begin position="226"/>
        <end position="247"/>
    </location>
</feature>
<keyword evidence="8" id="KW-1185">Reference proteome</keyword>
<dbReference type="PANTHER" id="PTHR22911:SF6">
    <property type="entry name" value="SOLUTE CARRIER FAMILY 35 MEMBER G1"/>
    <property type="match status" value="1"/>
</dbReference>
<keyword evidence="4 5" id="KW-0472">Membrane</keyword>
<feature type="transmembrane region" description="Helical" evidence="5">
    <location>
        <begin position="127"/>
        <end position="149"/>
    </location>
</feature>
<feature type="domain" description="EamA" evidence="6">
    <location>
        <begin position="13"/>
        <end position="143"/>
    </location>
</feature>
<proteinExistence type="predicted"/>
<evidence type="ECO:0000313" key="8">
    <source>
        <dbReference type="Proteomes" id="UP001152320"/>
    </source>
</evidence>
<accession>A0A9Q1HL66</accession>
<evidence type="ECO:0000256" key="2">
    <source>
        <dbReference type="ARBA" id="ARBA00022692"/>
    </source>
</evidence>
<dbReference type="Proteomes" id="UP001152320">
    <property type="component" value="Chromosome 1"/>
</dbReference>
<comment type="caution">
    <text evidence="7">The sequence shown here is derived from an EMBL/GenBank/DDBJ whole genome shotgun (WGS) entry which is preliminary data.</text>
</comment>
<evidence type="ECO:0000256" key="4">
    <source>
        <dbReference type="ARBA" id="ARBA00023136"/>
    </source>
</evidence>
<dbReference type="EMBL" id="JAIZAY010000001">
    <property type="protein sequence ID" value="KAJ8049288.1"/>
    <property type="molecule type" value="Genomic_DNA"/>
</dbReference>
<dbReference type="OrthoDB" id="6500973at2759"/>
<evidence type="ECO:0000256" key="1">
    <source>
        <dbReference type="ARBA" id="ARBA00004141"/>
    </source>
</evidence>
<sequence length="302" mass="33538">MDGYFDIICTFFGTICSVSYGIILAAQLSLAKLLVVSHVHPIQIAFFRCLVHLFCIPPFRHETDTFTAYDTTLYFLSALTGAFSWMFTASTLLYLEVGDSTTIELGASVVFTALMAHVYLSEHVKKFDVILLLVDVTGIILISKPTFLFGGMEYHREKNQLIGVLMALISAFFISLWPMFVKKLSNKGTLYFMLLNFLHGVVGVPLTLLCSLFFESWFTSSSAVTWVLTLLFSLVCLIQTVVQAAALDLEDAKTVAVSSTISTVVTYVVQLTVFAAAFDWVVISGALLITLTVIWWQFKCEG</sequence>
<evidence type="ECO:0000259" key="6">
    <source>
        <dbReference type="Pfam" id="PF00892"/>
    </source>
</evidence>
<feature type="transmembrane region" description="Helical" evidence="5">
    <location>
        <begin position="280"/>
        <end position="298"/>
    </location>
</feature>
<protein>
    <submittedName>
        <fullName evidence="7">Solute carrier family 35 member G1</fullName>
    </submittedName>
</protein>
<dbReference type="GO" id="GO:0016020">
    <property type="term" value="C:membrane"/>
    <property type="evidence" value="ECO:0007669"/>
    <property type="project" value="UniProtKB-SubCell"/>
</dbReference>
<organism evidence="7 8">
    <name type="scientific">Holothuria leucospilota</name>
    <name type="common">Black long sea cucumber</name>
    <name type="synonym">Mertensiothuria leucospilota</name>
    <dbReference type="NCBI Taxonomy" id="206669"/>
    <lineage>
        <taxon>Eukaryota</taxon>
        <taxon>Metazoa</taxon>
        <taxon>Echinodermata</taxon>
        <taxon>Eleutherozoa</taxon>
        <taxon>Echinozoa</taxon>
        <taxon>Holothuroidea</taxon>
        <taxon>Aspidochirotacea</taxon>
        <taxon>Aspidochirotida</taxon>
        <taxon>Holothuriidae</taxon>
        <taxon>Holothuria</taxon>
    </lineage>
</organism>
<feature type="transmembrane region" description="Helical" evidence="5">
    <location>
        <begin position="161"/>
        <end position="180"/>
    </location>
</feature>
<feature type="transmembrane region" description="Helical" evidence="5">
    <location>
        <begin position="101"/>
        <end position="120"/>
    </location>
</feature>
<dbReference type="AlphaFoldDB" id="A0A9Q1HL66"/>
<dbReference type="InterPro" id="IPR037185">
    <property type="entry name" value="EmrE-like"/>
</dbReference>
<name>A0A9Q1HL66_HOLLE</name>
<evidence type="ECO:0000256" key="3">
    <source>
        <dbReference type="ARBA" id="ARBA00022989"/>
    </source>
</evidence>
<feature type="transmembrane region" description="Helical" evidence="5">
    <location>
        <begin position="192"/>
        <end position="214"/>
    </location>
</feature>
<feature type="transmembrane region" description="Helical" evidence="5">
    <location>
        <begin position="7"/>
        <end position="30"/>
    </location>
</feature>
<reference evidence="7" key="1">
    <citation type="submission" date="2021-10" db="EMBL/GenBank/DDBJ databases">
        <title>Tropical sea cucumber genome reveals ecological adaptation and Cuvierian tubules defense mechanism.</title>
        <authorList>
            <person name="Chen T."/>
        </authorList>
    </citation>
    <scope>NUCLEOTIDE SEQUENCE</scope>
    <source>
        <strain evidence="7">Nanhai2018</strain>
        <tissue evidence="7">Muscle</tissue>
    </source>
</reference>
<comment type="subcellular location">
    <subcellularLocation>
        <location evidence="1">Membrane</location>
        <topology evidence="1">Multi-pass membrane protein</topology>
    </subcellularLocation>
</comment>
<dbReference type="SUPFAM" id="SSF103481">
    <property type="entry name" value="Multidrug resistance efflux transporter EmrE"/>
    <property type="match status" value="1"/>
</dbReference>
<gene>
    <name evidence="7" type="ORF">HOLleu_01970</name>
</gene>
<evidence type="ECO:0000313" key="7">
    <source>
        <dbReference type="EMBL" id="KAJ8049288.1"/>
    </source>
</evidence>
<dbReference type="InterPro" id="IPR000620">
    <property type="entry name" value="EamA_dom"/>
</dbReference>
<dbReference type="Pfam" id="PF00892">
    <property type="entry name" value="EamA"/>
    <property type="match status" value="1"/>
</dbReference>
<dbReference type="PANTHER" id="PTHR22911">
    <property type="entry name" value="ACYL-MALONYL CONDENSING ENZYME-RELATED"/>
    <property type="match status" value="1"/>
</dbReference>
<keyword evidence="2 5" id="KW-0812">Transmembrane</keyword>
<keyword evidence="3 5" id="KW-1133">Transmembrane helix</keyword>